<dbReference type="Gene3D" id="3.30.505.10">
    <property type="entry name" value="SH2 domain"/>
    <property type="match status" value="1"/>
</dbReference>
<evidence type="ECO:0000256" key="3">
    <source>
        <dbReference type="ARBA" id="ARBA00022833"/>
    </source>
</evidence>
<evidence type="ECO:0000313" key="9">
    <source>
        <dbReference type="RefSeq" id="XP_006817078.1"/>
    </source>
</evidence>
<dbReference type="InterPro" id="IPR020454">
    <property type="entry name" value="DAG/PE-bd"/>
</dbReference>
<dbReference type="PROSITE" id="PS50081">
    <property type="entry name" value="ZF_DAG_PE_2"/>
    <property type="match status" value="1"/>
</dbReference>
<evidence type="ECO:0000313" key="8">
    <source>
        <dbReference type="Proteomes" id="UP000694865"/>
    </source>
</evidence>
<dbReference type="SMART" id="SM00109">
    <property type="entry name" value="C1"/>
    <property type="match status" value="1"/>
</dbReference>
<sequence>MASSEANIVHGASMWKSYLYQLQLQAPQSKRIISECSTDNKPDHYGRECHGMISREEADRLLAKFGDGSYLVRESQRSPGSYTLSLRFGGVTKNFKLFYDGKHYVGDKRFDTIHDLVSDGLITMHMESKAADYIAVMVSEPIYEHHSKYTTLDGRKRKQSVKKEVKIYDEFNKANITVKDAPTKPEHIEEIEEIVPSLNIMPLSYEKPHKFKVHNFVGPNWCEYCGNFMWGLIAQGVKCSDCALSTHKQCSKLVPHDCQPDKRLIKRVYSIDLTTLVKAHNTTRPIVVDKCIKEIESRGLSAEGLYRVSGFSDDIEMVRQSFDKDGENARIGPSDYDDINTITGALKLYFRQLPIPVISYEVYLDFITAVQNQTTEEKLELMHKAVHKLQELKPAHYQTLKYMVNHLHRVTEHRSKNLMGSENLGVVFGPTLLRSPEVESLESLTNMKFQQHVVELLIANNNVLLDL</sequence>
<dbReference type="SUPFAM" id="SSF48350">
    <property type="entry name" value="GTPase activation domain, GAP"/>
    <property type="match status" value="1"/>
</dbReference>
<dbReference type="Gene3D" id="1.10.555.10">
    <property type="entry name" value="Rho GTPase activation protein"/>
    <property type="match status" value="1"/>
</dbReference>
<evidence type="ECO:0000259" key="5">
    <source>
        <dbReference type="PROSITE" id="PS50001"/>
    </source>
</evidence>
<dbReference type="PROSITE" id="PS00479">
    <property type="entry name" value="ZF_DAG_PE_1"/>
    <property type="match status" value="1"/>
</dbReference>
<dbReference type="PRINTS" id="PR00401">
    <property type="entry name" value="SH2DOMAIN"/>
</dbReference>
<feature type="domain" description="Rho-GAP" evidence="7">
    <location>
        <begin position="271"/>
        <end position="465"/>
    </location>
</feature>
<protein>
    <submittedName>
        <fullName evidence="9">N-chimaerin-like</fullName>
    </submittedName>
</protein>
<dbReference type="InterPro" id="IPR051854">
    <property type="entry name" value="Rho-type_GAP"/>
</dbReference>
<dbReference type="InterPro" id="IPR000980">
    <property type="entry name" value="SH2"/>
</dbReference>
<dbReference type="PROSITE" id="PS50238">
    <property type="entry name" value="RHOGAP"/>
    <property type="match status" value="1"/>
</dbReference>
<dbReference type="InterPro" id="IPR008936">
    <property type="entry name" value="Rho_GTPase_activation_prot"/>
</dbReference>
<dbReference type="InterPro" id="IPR036860">
    <property type="entry name" value="SH2_dom_sf"/>
</dbReference>
<keyword evidence="8" id="KW-1185">Reference proteome</keyword>
<dbReference type="Pfam" id="PF00620">
    <property type="entry name" value="RhoGAP"/>
    <property type="match status" value="1"/>
</dbReference>
<reference evidence="9" key="1">
    <citation type="submission" date="2025-08" db="UniProtKB">
        <authorList>
            <consortium name="RefSeq"/>
        </authorList>
    </citation>
    <scope>IDENTIFICATION</scope>
    <source>
        <tissue evidence="9">Testes</tissue>
    </source>
</reference>
<evidence type="ECO:0000256" key="4">
    <source>
        <dbReference type="PROSITE-ProRule" id="PRU00191"/>
    </source>
</evidence>
<dbReference type="PROSITE" id="PS50001">
    <property type="entry name" value="SH2"/>
    <property type="match status" value="1"/>
</dbReference>
<dbReference type="SMART" id="SM00324">
    <property type="entry name" value="RhoGAP"/>
    <property type="match status" value="1"/>
</dbReference>
<dbReference type="SUPFAM" id="SSF55550">
    <property type="entry name" value="SH2 domain"/>
    <property type="match status" value="1"/>
</dbReference>
<dbReference type="InterPro" id="IPR035840">
    <property type="entry name" value="Chimaerin_SH2"/>
</dbReference>
<name>A0ABM0MAN7_SACKO</name>
<dbReference type="Pfam" id="PF00017">
    <property type="entry name" value="SH2"/>
    <property type="match status" value="1"/>
</dbReference>
<evidence type="ECO:0000259" key="6">
    <source>
        <dbReference type="PROSITE" id="PS50081"/>
    </source>
</evidence>
<dbReference type="GeneID" id="100375525"/>
<dbReference type="SUPFAM" id="SSF57889">
    <property type="entry name" value="Cysteine-rich domain"/>
    <property type="match status" value="1"/>
</dbReference>
<dbReference type="PRINTS" id="PR00008">
    <property type="entry name" value="DAGPEDOMAIN"/>
</dbReference>
<dbReference type="RefSeq" id="XP_006817078.1">
    <property type="nucleotide sequence ID" value="XM_006817015.1"/>
</dbReference>
<dbReference type="Gene3D" id="3.30.60.20">
    <property type="match status" value="1"/>
</dbReference>
<evidence type="ECO:0000256" key="2">
    <source>
        <dbReference type="ARBA" id="ARBA00022723"/>
    </source>
</evidence>
<evidence type="ECO:0000259" key="7">
    <source>
        <dbReference type="PROSITE" id="PS50238"/>
    </source>
</evidence>
<dbReference type="InterPro" id="IPR046349">
    <property type="entry name" value="C1-like_sf"/>
</dbReference>
<feature type="domain" description="Phorbol-ester/DAG-type" evidence="6">
    <location>
        <begin position="208"/>
        <end position="258"/>
    </location>
</feature>
<dbReference type="SMART" id="SM00252">
    <property type="entry name" value="SH2"/>
    <property type="match status" value="1"/>
</dbReference>
<dbReference type="InterPro" id="IPR002219">
    <property type="entry name" value="PKC_DAG/PE"/>
</dbReference>
<keyword evidence="3" id="KW-0862">Zinc</keyword>
<accession>A0ABM0MAN7</accession>
<dbReference type="Pfam" id="PF00130">
    <property type="entry name" value="C1_1"/>
    <property type="match status" value="1"/>
</dbReference>
<keyword evidence="1" id="KW-0343">GTPase activation</keyword>
<feature type="domain" description="SH2" evidence="5">
    <location>
        <begin position="48"/>
        <end position="117"/>
    </location>
</feature>
<dbReference type="Proteomes" id="UP000694865">
    <property type="component" value="Unplaced"/>
</dbReference>
<evidence type="ECO:0000256" key="1">
    <source>
        <dbReference type="ARBA" id="ARBA00022468"/>
    </source>
</evidence>
<dbReference type="CDD" id="cd10352">
    <property type="entry name" value="SH2_a2chimerin_b2chimerin"/>
    <property type="match status" value="1"/>
</dbReference>
<gene>
    <name evidence="9" type="primary">LOC100375525</name>
</gene>
<dbReference type="InterPro" id="IPR000198">
    <property type="entry name" value="RhoGAP_dom"/>
</dbReference>
<proteinExistence type="predicted"/>
<keyword evidence="4" id="KW-0727">SH2 domain</keyword>
<dbReference type="CDD" id="cd20806">
    <property type="entry name" value="C1_CHN"/>
    <property type="match status" value="1"/>
</dbReference>
<organism evidence="8 9">
    <name type="scientific">Saccoglossus kowalevskii</name>
    <name type="common">Acorn worm</name>
    <dbReference type="NCBI Taxonomy" id="10224"/>
    <lineage>
        <taxon>Eukaryota</taxon>
        <taxon>Metazoa</taxon>
        <taxon>Hemichordata</taxon>
        <taxon>Enteropneusta</taxon>
        <taxon>Harrimaniidae</taxon>
        <taxon>Saccoglossus</taxon>
    </lineage>
</organism>
<dbReference type="PANTHER" id="PTHR46075:SF2">
    <property type="entry name" value="RHO GTPASE ACTIVATING PROTEIN AT 5A, ISOFORM A"/>
    <property type="match status" value="1"/>
</dbReference>
<keyword evidence="2" id="KW-0479">Metal-binding</keyword>
<dbReference type="PANTHER" id="PTHR46075">
    <property type="entry name" value="CHIMERIN FAMILY MEMBER"/>
    <property type="match status" value="1"/>
</dbReference>